<name>B3VMA7_9CAUD</name>
<dbReference type="KEGG" id="vg:6450103"/>
<sequence>MERNTRMNNTKDSAAHKQPVLDLAENDDQHFKTYMSKSMKKAIHRFATREGMTDSEAGRYLFKIAFQDPSVYGGYEEINSLRSPLAEHR</sequence>
<evidence type="ECO:0000313" key="1">
    <source>
        <dbReference type="EMBL" id="ACF05177.1"/>
    </source>
</evidence>
<protein>
    <submittedName>
        <fullName evidence="1">Uncharacterized protein</fullName>
    </submittedName>
</protein>
<organism evidence="1 2">
    <name type="scientific">Mycobacterium phage Predator</name>
    <dbReference type="NCBI Taxonomy" id="543153"/>
    <lineage>
        <taxon>Viruses</taxon>
        <taxon>Duplodnaviria</taxon>
        <taxon>Heunggongvirae</taxon>
        <taxon>Uroviricota</taxon>
        <taxon>Caudoviricetes</taxon>
        <taxon>Predatorvirus</taxon>
        <taxon>Predatorvirus predator</taxon>
    </lineage>
</organism>
<gene>
    <name evidence="1" type="ORF">PREDATOR_80</name>
</gene>
<evidence type="ECO:0000313" key="2">
    <source>
        <dbReference type="Proteomes" id="UP000000621"/>
    </source>
</evidence>
<keyword evidence="2" id="KW-1185">Reference proteome</keyword>
<accession>B3VMA7</accession>
<dbReference type="EMBL" id="EU770222">
    <property type="protein sequence ID" value="ACF05177.1"/>
    <property type="molecule type" value="Genomic_DNA"/>
</dbReference>
<proteinExistence type="predicted"/>
<dbReference type="Proteomes" id="UP000000621">
    <property type="component" value="Segment"/>
</dbReference>
<dbReference type="OrthoDB" id="34792at10239"/>
<reference evidence="1 2" key="1">
    <citation type="submission" date="2008-05" db="EMBL/GenBank/DDBJ databases">
        <authorList>
            <person name="Weber R.J."/>
            <person name="Jacobs-Sera D."/>
            <person name="Houtz J."/>
            <person name="Hendrix R.W."/>
            <person name="Hatfull G.H."/>
        </authorList>
    </citation>
    <scope>NUCLEOTIDE SEQUENCE [LARGE SCALE GENOMIC DNA]</scope>
</reference>
<dbReference type="RefSeq" id="YP_002003438.1">
    <property type="nucleotide sequence ID" value="NC_011039.1"/>
</dbReference>